<evidence type="ECO:0000256" key="6">
    <source>
        <dbReference type="SAM" id="Phobius"/>
    </source>
</evidence>
<feature type="region of interest" description="Disordered" evidence="5">
    <location>
        <begin position="309"/>
        <end position="328"/>
    </location>
</feature>
<evidence type="ECO:0000256" key="3">
    <source>
        <dbReference type="ARBA" id="ARBA00023180"/>
    </source>
</evidence>
<feature type="transmembrane region" description="Helical" evidence="6">
    <location>
        <begin position="121"/>
        <end position="144"/>
    </location>
</feature>
<dbReference type="GO" id="GO:0005886">
    <property type="term" value="C:plasma membrane"/>
    <property type="evidence" value="ECO:0007669"/>
    <property type="project" value="TreeGrafter"/>
</dbReference>
<dbReference type="Proteomes" id="UP000518752">
    <property type="component" value="Unassembled WGS sequence"/>
</dbReference>
<comment type="caution">
    <text evidence="7">The sequence shown here is derived from an EMBL/GenBank/DDBJ whole genome shotgun (WGS) entry which is preliminary data.</text>
</comment>
<evidence type="ECO:0000256" key="5">
    <source>
        <dbReference type="SAM" id="MobiDB-lite"/>
    </source>
</evidence>
<sequence length="493" mass="53859">MMRQAKGTYLPLPIQQTDRPPSSPLVETFSPRSKFASTPGMYTAPNSPHHYSYASSRPSSSSDSSISGPASSILSRGDSHYDPQVWDAKILASYPEADDSLHNPNPRQRLSRGHIFTVRGIANLGCILIMVLCIVGLFVGYPVINFAMSPPHTKSFGVNATGQIPQLIGNWGLIDTETPQDAHVFTSFMDGSDWQLVFSDEFNTEGRSFYPGDDPYWEAADLQYWATGNINWYSPDAITTRNGSLEITFSKEESHGLDYKGKNNVSGLWPAVWTLGNLGRVGYGATLEGMWPYSYDTCDVGAVANQSLNNQPPAAHQQGPHKNESISGLPGQRLSRCTCAGEEHPGPKHKDGTFVGRSAPEIDLFEAQVDGKLGAVSQSGQWAPFNDAYLFKNDSTGVVVDDPTITIQNSYSGGPLQQATSFVSETNQICYQLNEECFSTYGVEYKPGYDADGAYISWISDNKQTWTLKAAGVGADDTTEFQRGLSRRSQCTS</sequence>
<dbReference type="Pfam" id="PF03935">
    <property type="entry name" value="SKN1_KRE6_Sbg1"/>
    <property type="match status" value="1"/>
</dbReference>
<reference evidence="7 8" key="1">
    <citation type="journal article" date="2020" name="ISME J.">
        <title>Uncovering the hidden diversity of litter-decomposition mechanisms in mushroom-forming fungi.</title>
        <authorList>
            <person name="Floudas D."/>
            <person name="Bentzer J."/>
            <person name="Ahren D."/>
            <person name="Johansson T."/>
            <person name="Persson P."/>
            <person name="Tunlid A."/>
        </authorList>
    </citation>
    <scope>NUCLEOTIDE SEQUENCE [LARGE SCALE GENOMIC DNA]</scope>
    <source>
        <strain evidence="7 8">CBS 406.79</strain>
    </source>
</reference>
<comment type="subcellular location">
    <subcellularLocation>
        <location evidence="1">Membrane</location>
    </subcellularLocation>
</comment>
<proteinExistence type="predicted"/>
<keyword evidence="2 6" id="KW-0472">Membrane</keyword>
<feature type="compositionally biased region" description="Low complexity" evidence="5">
    <location>
        <begin position="47"/>
        <end position="76"/>
    </location>
</feature>
<evidence type="ECO:0000313" key="8">
    <source>
        <dbReference type="Proteomes" id="UP000518752"/>
    </source>
</evidence>
<dbReference type="SUPFAM" id="SSF49899">
    <property type="entry name" value="Concanavalin A-like lectins/glucanases"/>
    <property type="match status" value="1"/>
</dbReference>
<keyword evidence="6" id="KW-1133">Transmembrane helix</keyword>
<evidence type="ECO:0000313" key="7">
    <source>
        <dbReference type="EMBL" id="KAF5373363.1"/>
    </source>
</evidence>
<dbReference type="GO" id="GO:0005789">
    <property type="term" value="C:endoplasmic reticulum membrane"/>
    <property type="evidence" value="ECO:0007669"/>
    <property type="project" value="TreeGrafter"/>
</dbReference>
<dbReference type="InterPro" id="IPR005629">
    <property type="entry name" value="Skn1/Kre6/Sbg1"/>
</dbReference>
<keyword evidence="4" id="KW-0961">Cell wall biogenesis/degradation</keyword>
<gene>
    <name evidence="7" type="ORF">D9757_009743</name>
</gene>
<keyword evidence="3" id="KW-0325">Glycoprotein</keyword>
<dbReference type="GO" id="GO:0031505">
    <property type="term" value="P:fungal-type cell wall organization"/>
    <property type="evidence" value="ECO:0007669"/>
    <property type="project" value="TreeGrafter"/>
</dbReference>
<dbReference type="Gene3D" id="2.60.120.200">
    <property type="match status" value="1"/>
</dbReference>
<protein>
    <recommendedName>
        <fullName evidence="9">GH16 domain-containing protein</fullName>
    </recommendedName>
</protein>
<dbReference type="AlphaFoldDB" id="A0A8H5GYC7"/>
<evidence type="ECO:0000256" key="1">
    <source>
        <dbReference type="ARBA" id="ARBA00004370"/>
    </source>
</evidence>
<dbReference type="InterPro" id="IPR013320">
    <property type="entry name" value="ConA-like_dom_sf"/>
</dbReference>
<dbReference type="PANTHER" id="PTHR31361:SF1">
    <property type="entry name" value="BETA-GLUCAN SYNTHESIS-ASSOCIATED PROTEIN KRE6-RELATED"/>
    <property type="match status" value="1"/>
</dbReference>
<evidence type="ECO:0008006" key="9">
    <source>
        <dbReference type="Google" id="ProtNLM"/>
    </source>
</evidence>
<organism evidence="7 8">
    <name type="scientific">Collybiopsis confluens</name>
    <dbReference type="NCBI Taxonomy" id="2823264"/>
    <lineage>
        <taxon>Eukaryota</taxon>
        <taxon>Fungi</taxon>
        <taxon>Dikarya</taxon>
        <taxon>Basidiomycota</taxon>
        <taxon>Agaricomycotina</taxon>
        <taxon>Agaricomycetes</taxon>
        <taxon>Agaricomycetidae</taxon>
        <taxon>Agaricales</taxon>
        <taxon>Marasmiineae</taxon>
        <taxon>Omphalotaceae</taxon>
        <taxon>Collybiopsis</taxon>
    </lineage>
</organism>
<feature type="region of interest" description="Disordered" evidence="5">
    <location>
        <begin position="1"/>
        <end position="76"/>
    </location>
</feature>
<dbReference type="EMBL" id="JAACJN010000106">
    <property type="protein sequence ID" value="KAF5373363.1"/>
    <property type="molecule type" value="Genomic_DNA"/>
</dbReference>
<name>A0A8H5GYC7_9AGAR</name>
<dbReference type="GO" id="GO:0006078">
    <property type="term" value="P:(1-&gt;6)-beta-D-glucan biosynthetic process"/>
    <property type="evidence" value="ECO:0007669"/>
    <property type="project" value="TreeGrafter"/>
</dbReference>
<dbReference type="GO" id="GO:0015926">
    <property type="term" value="F:glucosidase activity"/>
    <property type="evidence" value="ECO:0007669"/>
    <property type="project" value="TreeGrafter"/>
</dbReference>
<accession>A0A8H5GYC7</accession>
<evidence type="ECO:0000256" key="2">
    <source>
        <dbReference type="ARBA" id="ARBA00023136"/>
    </source>
</evidence>
<evidence type="ECO:0000256" key="4">
    <source>
        <dbReference type="ARBA" id="ARBA00023316"/>
    </source>
</evidence>
<keyword evidence="8" id="KW-1185">Reference proteome</keyword>
<keyword evidence="6" id="KW-0812">Transmembrane</keyword>
<dbReference type="PANTHER" id="PTHR31361">
    <property type="entry name" value="BETA-GLUCAN SYNTHESIS-ASSOCIATED PROTEIN KRE6-RELATED"/>
    <property type="match status" value="1"/>
</dbReference>
<dbReference type="OrthoDB" id="412647at2759"/>